<dbReference type="PANTHER" id="PTHR16305">
    <property type="entry name" value="TESTICULAR SOLUBLE ADENYLYL CYCLASE"/>
    <property type="match status" value="1"/>
</dbReference>
<dbReference type="InterPro" id="IPR027417">
    <property type="entry name" value="P-loop_NTPase"/>
</dbReference>
<dbReference type="PRINTS" id="PR00038">
    <property type="entry name" value="HTHLUXR"/>
</dbReference>
<sequence length="838" mass="89142">MTSPVLVGRTTEVEHLAGAVHAAPATVLVGGEAGVGKSRLVAEFLATHDVTALVGGCVAPPGLPYAPFVAALRGVDDAALAPLRDGVPFADDARPRLFEGVLILLARLAERRPVVLVVEDAHWLDPAGRALLDFLVRNQRSVPGSVFVVTYRSDERAEPVSLLAELARLPHVRRFEVERLSRDEVRAQVHAILGEEPEPAFVREVFDRSGGNPLFVEALVDVGGPPPDRLLLGRVDRLPADAVAIVRAASVAGNRVSHDVLSRVVDVSAMRSTVDSGVLSVDGDGYAFRHALIRDAVHRDLLPGERADLHARYAAVLPESAALAYHRLGAGDPAGAVTTAWRAARRARAALAFAEQSALLDLVLELWPHAAHLGVDRESVLESAGEAASRAGEHARGVELTTELLSRLDPRTEPVRVAAVLEQRARLRPLPDALDDHRAAVGLVSDDRISSYLLNSLAVRLLEAGLRDEARDAALRACAGDGPARAGALITLAALDLRTGDPDDQAKRLRTARDIASGLAAHRIVLRATHYESLLAAAHGSTAEAEAAARRGLRVAEEVGVARSSGAVHAIDLADVLIATGRWDEALRVVAEALDLVPPAARHADLLCRRGFVLLHRGDPDRAERCLDRARALGGDDPVLAAHLHRAAGRDDVAADVVRAATPVTWPLVAIAAEVGVGLPRPPAVCPVDRAWAATVDRDPAAADVWTALGRPFETLRALLDVVRSDPRGQADALRRAVDLADRLGAVDMRARLADLARRARVVLDGAGRARRSRLGLTPRETEILRLVADGLGNREIAARLFISTKTASVHVSNILGKLGVANRVAAAAAAHRLRLFE</sequence>
<dbReference type="InterPro" id="IPR011990">
    <property type="entry name" value="TPR-like_helical_dom_sf"/>
</dbReference>
<keyword evidence="1" id="KW-0547">Nucleotide-binding</keyword>
<comment type="caution">
    <text evidence="4">The sequence shown here is derived from an EMBL/GenBank/DDBJ whole genome shotgun (WGS) entry which is preliminary data.</text>
</comment>
<evidence type="ECO:0000313" key="4">
    <source>
        <dbReference type="EMBL" id="MBB4967645.1"/>
    </source>
</evidence>
<dbReference type="CDD" id="cd06170">
    <property type="entry name" value="LuxR_C_like"/>
    <property type="match status" value="1"/>
</dbReference>
<gene>
    <name evidence="4" type="ORF">F4559_005004</name>
</gene>
<dbReference type="SMART" id="SM00421">
    <property type="entry name" value="HTH_LUXR"/>
    <property type="match status" value="1"/>
</dbReference>
<proteinExistence type="predicted"/>
<keyword evidence="5" id="KW-1185">Reference proteome</keyword>
<keyword evidence="4" id="KW-0238">DNA-binding</keyword>
<dbReference type="GO" id="GO:0004016">
    <property type="term" value="F:adenylate cyclase activity"/>
    <property type="evidence" value="ECO:0007669"/>
    <property type="project" value="TreeGrafter"/>
</dbReference>
<dbReference type="GO" id="GO:0005524">
    <property type="term" value="F:ATP binding"/>
    <property type="evidence" value="ECO:0007669"/>
    <property type="project" value="UniProtKB-KW"/>
</dbReference>
<dbReference type="Proteomes" id="UP000542674">
    <property type="component" value="Unassembled WGS sequence"/>
</dbReference>
<dbReference type="GO" id="GO:0006355">
    <property type="term" value="P:regulation of DNA-templated transcription"/>
    <property type="evidence" value="ECO:0007669"/>
    <property type="project" value="InterPro"/>
</dbReference>
<dbReference type="Pfam" id="PF13191">
    <property type="entry name" value="AAA_16"/>
    <property type="match status" value="1"/>
</dbReference>
<reference evidence="4 5" key="1">
    <citation type="submission" date="2020-08" db="EMBL/GenBank/DDBJ databases">
        <title>Sequencing the genomes of 1000 actinobacteria strains.</title>
        <authorList>
            <person name="Klenk H.-P."/>
        </authorList>
    </citation>
    <scope>NUCLEOTIDE SEQUENCE [LARGE SCALE GENOMIC DNA]</scope>
    <source>
        <strain evidence="4 5">DSM 45084</strain>
    </source>
</reference>
<name>A0A7W7T6W2_9PSEU</name>
<dbReference type="PROSITE" id="PS50043">
    <property type="entry name" value="HTH_LUXR_2"/>
    <property type="match status" value="1"/>
</dbReference>
<evidence type="ECO:0000256" key="1">
    <source>
        <dbReference type="ARBA" id="ARBA00022741"/>
    </source>
</evidence>
<feature type="domain" description="HTH luxR-type" evidence="3">
    <location>
        <begin position="770"/>
        <end position="835"/>
    </location>
</feature>
<evidence type="ECO:0000256" key="2">
    <source>
        <dbReference type="ARBA" id="ARBA00022840"/>
    </source>
</evidence>
<dbReference type="InterPro" id="IPR016032">
    <property type="entry name" value="Sig_transdc_resp-reg_C-effctor"/>
</dbReference>
<dbReference type="EMBL" id="JACHJS010000001">
    <property type="protein sequence ID" value="MBB4967645.1"/>
    <property type="molecule type" value="Genomic_DNA"/>
</dbReference>
<organism evidence="4 5">
    <name type="scientific">Saccharothrix violaceirubra</name>
    <dbReference type="NCBI Taxonomy" id="413306"/>
    <lineage>
        <taxon>Bacteria</taxon>
        <taxon>Bacillati</taxon>
        <taxon>Actinomycetota</taxon>
        <taxon>Actinomycetes</taxon>
        <taxon>Pseudonocardiales</taxon>
        <taxon>Pseudonocardiaceae</taxon>
        <taxon>Saccharothrix</taxon>
    </lineage>
</organism>
<evidence type="ECO:0000313" key="5">
    <source>
        <dbReference type="Proteomes" id="UP000542674"/>
    </source>
</evidence>
<protein>
    <submittedName>
        <fullName evidence="4">DNA-binding CsgD family transcriptional regulator/tetratricopeptide (TPR) repeat protein</fullName>
    </submittedName>
</protein>
<dbReference type="AlphaFoldDB" id="A0A7W7T6W2"/>
<dbReference type="SUPFAM" id="SSF48452">
    <property type="entry name" value="TPR-like"/>
    <property type="match status" value="1"/>
</dbReference>
<dbReference type="SUPFAM" id="SSF52540">
    <property type="entry name" value="P-loop containing nucleoside triphosphate hydrolases"/>
    <property type="match status" value="1"/>
</dbReference>
<keyword evidence="2" id="KW-0067">ATP-binding</keyword>
<dbReference type="InterPro" id="IPR000792">
    <property type="entry name" value="Tscrpt_reg_LuxR_C"/>
</dbReference>
<evidence type="ECO:0000259" key="3">
    <source>
        <dbReference type="PROSITE" id="PS50043"/>
    </source>
</evidence>
<dbReference type="Gene3D" id="1.25.40.10">
    <property type="entry name" value="Tetratricopeptide repeat domain"/>
    <property type="match status" value="1"/>
</dbReference>
<dbReference type="RefSeq" id="WP_184672524.1">
    <property type="nucleotide sequence ID" value="NZ_BAABAI010000010.1"/>
</dbReference>
<dbReference type="Pfam" id="PF00196">
    <property type="entry name" value="GerE"/>
    <property type="match status" value="1"/>
</dbReference>
<accession>A0A7W7T6W2</accession>
<dbReference type="InterPro" id="IPR041664">
    <property type="entry name" value="AAA_16"/>
</dbReference>
<dbReference type="Gene3D" id="1.10.10.10">
    <property type="entry name" value="Winged helix-like DNA-binding domain superfamily/Winged helix DNA-binding domain"/>
    <property type="match status" value="1"/>
</dbReference>
<dbReference type="SUPFAM" id="SSF46894">
    <property type="entry name" value="C-terminal effector domain of the bipartite response regulators"/>
    <property type="match status" value="1"/>
</dbReference>
<dbReference type="GO" id="GO:0005737">
    <property type="term" value="C:cytoplasm"/>
    <property type="evidence" value="ECO:0007669"/>
    <property type="project" value="TreeGrafter"/>
</dbReference>
<dbReference type="GO" id="GO:0003677">
    <property type="term" value="F:DNA binding"/>
    <property type="evidence" value="ECO:0007669"/>
    <property type="project" value="UniProtKB-KW"/>
</dbReference>
<dbReference type="PANTHER" id="PTHR16305:SF35">
    <property type="entry name" value="TRANSCRIPTIONAL ACTIVATOR DOMAIN"/>
    <property type="match status" value="1"/>
</dbReference>
<dbReference type="InterPro" id="IPR036388">
    <property type="entry name" value="WH-like_DNA-bd_sf"/>
</dbReference>